<name>A0ACD3A7N1_9AGAR</name>
<dbReference type="Proteomes" id="UP000308600">
    <property type="component" value="Unassembled WGS sequence"/>
</dbReference>
<gene>
    <name evidence="1" type="ORF">BDN72DRAFT_964939</name>
</gene>
<proteinExistence type="predicted"/>
<evidence type="ECO:0000313" key="1">
    <source>
        <dbReference type="EMBL" id="TFK61863.1"/>
    </source>
</evidence>
<evidence type="ECO:0000313" key="2">
    <source>
        <dbReference type="Proteomes" id="UP000308600"/>
    </source>
</evidence>
<protein>
    <submittedName>
        <fullName evidence="1">DUF1613-domain-containing protein</fullName>
    </submittedName>
</protein>
<accession>A0ACD3A7N1</accession>
<organism evidence="1 2">
    <name type="scientific">Pluteus cervinus</name>
    <dbReference type="NCBI Taxonomy" id="181527"/>
    <lineage>
        <taxon>Eukaryota</taxon>
        <taxon>Fungi</taxon>
        <taxon>Dikarya</taxon>
        <taxon>Basidiomycota</taxon>
        <taxon>Agaricomycotina</taxon>
        <taxon>Agaricomycetes</taxon>
        <taxon>Agaricomycetidae</taxon>
        <taxon>Agaricales</taxon>
        <taxon>Pluteineae</taxon>
        <taxon>Pluteaceae</taxon>
        <taxon>Pluteus</taxon>
    </lineage>
</organism>
<reference evidence="1 2" key="1">
    <citation type="journal article" date="2019" name="Nat. Ecol. Evol.">
        <title>Megaphylogeny resolves global patterns of mushroom evolution.</title>
        <authorList>
            <person name="Varga T."/>
            <person name="Krizsan K."/>
            <person name="Foldi C."/>
            <person name="Dima B."/>
            <person name="Sanchez-Garcia M."/>
            <person name="Sanchez-Ramirez S."/>
            <person name="Szollosi G.J."/>
            <person name="Szarkandi J.G."/>
            <person name="Papp V."/>
            <person name="Albert L."/>
            <person name="Andreopoulos W."/>
            <person name="Angelini C."/>
            <person name="Antonin V."/>
            <person name="Barry K.W."/>
            <person name="Bougher N.L."/>
            <person name="Buchanan P."/>
            <person name="Buyck B."/>
            <person name="Bense V."/>
            <person name="Catcheside P."/>
            <person name="Chovatia M."/>
            <person name="Cooper J."/>
            <person name="Damon W."/>
            <person name="Desjardin D."/>
            <person name="Finy P."/>
            <person name="Geml J."/>
            <person name="Haridas S."/>
            <person name="Hughes K."/>
            <person name="Justo A."/>
            <person name="Karasinski D."/>
            <person name="Kautmanova I."/>
            <person name="Kiss B."/>
            <person name="Kocsube S."/>
            <person name="Kotiranta H."/>
            <person name="LaButti K.M."/>
            <person name="Lechner B.E."/>
            <person name="Liimatainen K."/>
            <person name="Lipzen A."/>
            <person name="Lukacs Z."/>
            <person name="Mihaltcheva S."/>
            <person name="Morgado L.N."/>
            <person name="Niskanen T."/>
            <person name="Noordeloos M.E."/>
            <person name="Ohm R.A."/>
            <person name="Ortiz-Santana B."/>
            <person name="Ovrebo C."/>
            <person name="Racz N."/>
            <person name="Riley R."/>
            <person name="Savchenko A."/>
            <person name="Shiryaev A."/>
            <person name="Soop K."/>
            <person name="Spirin V."/>
            <person name="Szebenyi C."/>
            <person name="Tomsovsky M."/>
            <person name="Tulloss R.E."/>
            <person name="Uehling J."/>
            <person name="Grigoriev I.V."/>
            <person name="Vagvolgyi C."/>
            <person name="Papp T."/>
            <person name="Martin F.M."/>
            <person name="Miettinen O."/>
            <person name="Hibbett D.S."/>
            <person name="Nagy L.G."/>
        </authorList>
    </citation>
    <scope>NUCLEOTIDE SEQUENCE [LARGE SCALE GENOMIC DNA]</scope>
    <source>
        <strain evidence="1 2">NL-1719</strain>
    </source>
</reference>
<sequence>MSSSVPSCTTTPLTDEDESLTPPALTSISSNAESNIESESARWLPVISCPAEFPKELFEIAALQIVHHPEHNSTLILRSDTVADYNFLDSPEDDSPQDLFLMNQSIPKLKGFLPTRCVHRKLLPRRPGRDEGLEQLCTLYAHEDDPERIPIILVLTPILQGEDQPLPYYHPPVRHIAFRFTPPSSSSSSSSSPIPSNPSPSPSTSPATTSTTSPSTLRIEAQLLLLSPPTNTSPTSRFYRTSLALIKTLHRYAWGALTNYQKRVLHDCLIPRDRYQDLYLVMRERYKGLVKDWVEVTDPLKHVFEDIGIATYLMLLWKDTFSSTDSQTNVEGDPPIDYSTQPWRNWGRPPGGFLDFGCGNGLLTHILVNEGYDGYGVDLRSRTSWSTYPLTTQSHLHVYTFDPSTLSPPVHSSTPSDTTPSPDNQQPSYFKAGTFLIGNHADELTPWLPIISRSTSSSGYLSIPCCAWSLDSKFERSSTPRSFPHVPNLTPINPPESSMVEQSEDRLRLGGVGWGVGGSGDKDKNWQSSYTVYRIWLAGLSEYCGWEIECDTLRIPSSRNWAIVGRRASKEVLEEEARRNVEEVLEYVKERGLFRARKPEGSGEH</sequence>
<dbReference type="EMBL" id="ML208624">
    <property type="protein sequence ID" value="TFK61863.1"/>
    <property type="molecule type" value="Genomic_DNA"/>
</dbReference>
<keyword evidence="2" id="KW-1185">Reference proteome</keyword>